<keyword evidence="3" id="KW-1185">Reference proteome</keyword>
<dbReference type="EMBL" id="ML986494">
    <property type="protein sequence ID" value="KAF2276072.1"/>
    <property type="molecule type" value="Genomic_DNA"/>
</dbReference>
<feature type="compositionally biased region" description="Polar residues" evidence="1">
    <location>
        <begin position="26"/>
        <end position="35"/>
    </location>
</feature>
<name>A0A6A6JI33_WESOR</name>
<evidence type="ECO:0000256" key="1">
    <source>
        <dbReference type="SAM" id="MobiDB-lite"/>
    </source>
</evidence>
<proteinExistence type="predicted"/>
<reference evidence="2" key="1">
    <citation type="journal article" date="2020" name="Stud. Mycol.">
        <title>101 Dothideomycetes genomes: a test case for predicting lifestyles and emergence of pathogens.</title>
        <authorList>
            <person name="Haridas S."/>
            <person name="Albert R."/>
            <person name="Binder M."/>
            <person name="Bloem J."/>
            <person name="Labutti K."/>
            <person name="Salamov A."/>
            <person name="Andreopoulos B."/>
            <person name="Baker S."/>
            <person name="Barry K."/>
            <person name="Bills G."/>
            <person name="Bluhm B."/>
            <person name="Cannon C."/>
            <person name="Castanera R."/>
            <person name="Culley D."/>
            <person name="Daum C."/>
            <person name="Ezra D."/>
            <person name="Gonzalez J."/>
            <person name="Henrissat B."/>
            <person name="Kuo A."/>
            <person name="Liang C."/>
            <person name="Lipzen A."/>
            <person name="Lutzoni F."/>
            <person name="Magnuson J."/>
            <person name="Mondo S."/>
            <person name="Nolan M."/>
            <person name="Ohm R."/>
            <person name="Pangilinan J."/>
            <person name="Park H.-J."/>
            <person name="Ramirez L."/>
            <person name="Alfaro M."/>
            <person name="Sun H."/>
            <person name="Tritt A."/>
            <person name="Yoshinaga Y."/>
            <person name="Zwiers L.-H."/>
            <person name="Turgeon B."/>
            <person name="Goodwin S."/>
            <person name="Spatafora J."/>
            <person name="Crous P."/>
            <person name="Grigoriev I."/>
        </authorList>
    </citation>
    <scope>NUCLEOTIDE SEQUENCE</scope>
    <source>
        <strain evidence="2">CBS 379.55</strain>
    </source>
</reference>
<dbReference type="AlphaFoldDB" id="A0A6A6JI33"/>
<evidence type="ECO:0000313" key="3">
    <source>
        <dbReference type="Proteomes" id="UP000800097"/>
    </source>
</evidence>
<gene>
    <name evidence="2" type="ORF">EI97DRAFT_47784</name>
</gene>
<dbReference type="Proteomes" id="UP000800097">
    <property type="component" value="Unassembled WGS sequence"/>
</dbReference>
<accession>A0A6A6JI33</accession>
<feature type="region of interest" description="Disordered" evidence="1">
    <location>
        <begin position="88"/>
        <end position="111"/>
    </location>
</feature>
<dbReference type="RefSeq" id="XP_033653611.1">
    <property type="nucleotide sequence ID" value="XM_033801969.1"/>
</dbReference>
<dbReference type="GeneID" id="54555144"/>
<protein>
    <submittedName>
        <fullName evidence="2">Uncharacterized protein</fullName>
    </submittedName>
</protein>
<feature type="region of interest" description="Disordered" evidence="1">
    <location>
        <begin position="1"/>
        <end position="36"/>
    </location>
</feature>
<evidence type="ECO:0000313" key="2">
    <source>
        <dbReference type="EMBL" id="KAF2276072.1"/>
    </source>
</evidence>
<organism evidence="2 3">
    <name type="scientific">Westerdykella ornata</name>
    <dbReference type="NCBI Taxonomy" id="318751"/>
    <lineage>
        <taxon>Eukaryota</taxon>
        <taxon>Fungi</taxon>
        <taxon>Dikarya</taxon>
        <taxon>Ascomycota</taxon>
        <taxon>Pezizomycotina</taxon>
        <taxon>Dothideomycetes</taxon>
        <taxon>Pleosporomycetidae</taxon>
        <taxon>Pleosporales</taxon>
        <taxon>Sporormiaceae</taxon>
        <taxon>Westerdykella</taxon>
    </lineage>
</organism>
<sequence length="168" mass="18083">MGARLGFSHTNLTGAEGNTRPCATSHAPSESSTNKAADRTLGPLLGANLLLIAAAQSAVRTPWWPQGPKLRSGTKISRNKLWPKRLKHAGTAEKQPASSNQPARRVSGTRSVRAHDWEADRVWSLACVHSPPPFTGRSLITTRSLDALLCCHPDANRETLVACCSSNR</sequence>